<evidence type="ECO:0000313" key="2">
    <source>
        <dbReference type="EMBL" id="KUJ22114.1"/>
    </source>
</evidence>
<proteinExistence type="predicted"/>
<keyword evidence="1" id="KW-0472">Membrane</keyword>
<organism evidence="2 3">
    <name type="scientific">Mollisia scopiformis</name>
    <name type="common">Conifer needle endophyte fungus</name>
    <name type="synonym">Phialocephala scopiformis</name>
    <dbReference type="NCBI Taxonomy" id="149040"/>
    <lineage>
        <taxon>Eukaryota</taxon>
        <taxon>Fungi</taxon>
        <taxon>Dikarya</taxon>
        <taxon>Ascomycota</taxon>
        <taxon>Pezizomycotina</taxon>
        <taxon>Leotiomycetes</taxon>
        <taxon>Helotiales</taxon>
        <taxon>Mollisiaceae</taxon>
        <taxon>Mollisia</taxon>
    </lineage>
</organism>
<protein>
    <submittedName>
        <fullName evidence="2">Uncharacterized protein</fullName>
    </submittedName>
</protein>
<name>A0A194XPY2_MOLSC</name>
<keyword evidence="1" id="KW-1133">Transmembrane helix</keyword>
<feature type="transmembrane region" description="Helical" evidence="1">
    <location>
        <begin position="238"/>
        <end position="257"/>
    </location>
</feature>
<accession>A0A194XPY2</accession>
<feature type="transmembrane region" description="Helical" evidence="1">
    <location>
        <begin position="55"/>
        <end position="79"/>
    </location>
</feature>
<gene>
    <name evidence="2" type="ORF">LY89DRAFT_729585</name>
</gene>
<dbReference type="OrthoDB" id="10448543at2759"/>
<feature type="transmembrane region" description="Helical" evidence="1">
    <location>
        <begin position="373"/>
        <end position="393"/>
    </location>
</feature>
<dbReference type="AlphaFoldDB" id="A0A194XPY2"/>
<evidence type="ECO:0000256" key="1">
    <source>
        <dbReference type="SAM" id="Phobius"/>
    </source>
</evidence>
<evidence type="ECO:0000313" key="3">
    <source>
        <dbReference type="Proteomes" id="UP000070700"/>
    </source>
</evidence>
<reference evidence="2 3" key="1">
    <citation type="submission" date="2015-10" db="EMBL/GenBank/DDBJ databases">
        <title>Full genome of DAOMC 229536 Phialocephala scopiformis, a fungal endophyte of spruce producing the potent anti-insectan compound rugulosin.</title>
        <authorList>
            <consortium name="DOE Joint Genome Institute"/>
            <person name="Walker A.K."/>
            <person name="Frasz S.L."/>
            <person name="Seifert K.A."/>
            <person name="Miller J.D."/>
            <person name="Mondo S.J."/>
            <person name="Labutti K."/>
            <person name="Lipzen A."/>
            <person name="Dockter R."/>
            <person name="Kennedy M."/>
            <person name="Grigoriev I.V."/>
            <person name="Spatafora J.W."/>
        </authorList>
    </citation>
    <scope>NUCLEOTIDE SEQUENCE [LARGE SCALE GENOMIC DNA]</scope>
    <source>
        <strain evidence="2 3">CBS 120377</strain>
    </source>
</reference>
<dbReference type="KEGG" id="psco:LY89DRAFT_729585"/>
<keyword evidence="3" id="KW-1185">Reference proteome</keyword>
<dbReference type="Proteomes" id="UP000070700">
    <property type="component" value="Unassembled WGS sequence"/>
</dbReference>
<dbReference type="InParanoid" id="A0A194XPY2"/>
<dbReference type="GeneID" id="28829118"/>
<dbReference type="EMBL" id="KQ947407">
    <property type="protein sequence ID" value="KUJ22114.1"/>
    <property type="molecule type" value="Genomic_DNA"/>
</dbReference>
<keyword evidence="1" id="KW-0812">Transmembrane</keyword>
<sequence length="411" mass="47124">MEQDGDTPAMPLSTTVVSWQTALWTLLPLALNLWGQPSGRVLSLPSKHGSMLRSFPPLALMDSISLLVSLVYTCFFLHVGPCQSLALVFQERFSSPDQTMHYRQLLREGQRLRWLMFVCGVVQSSIKLNSMTGIFWTKACGASWVFSWLLIEILSFLAPGPTSDSPAEGTPSSSTATDDEWPSYSGNRYQLQLWQAYSKRIHSEYLGIAISIQFWISISMLVHLIVPDMGFPNSLTTAMLRWIIIGYCPLVAVPRWYPKVTMKLGQVLSVGSFIDWWSGTSTVLLFCGLVQWILDHFEVFHNYTRPWQPLFVQYTFCFMSMIVITVMRSILRKVVRWLRSRRLGRYGWPTDINARQRVLDDIRTSTDESDGETLWLAWLLATNFAVWVLWYAYRYNSEGTNNPGWTMVFGK</sequence>
<feature type="transmembrane region" description="Helical" evidence="1">
    <location>
        <begin position="269"/>
        <end position="291"/>
    </location>
</feature>
<feature type="transmembrane region" description="Helical" evidence="1">
    <location>
        <begin position="311"/>
        <end position="331"/>
    </location>
</feature>
<feature type="transmembrane region" description="Helical" evidence="1">
    <location>
        <begin position="205"/>
        <end position="226"/>
    </location>
</feature>
<dbReference type="RefSeq" id="XP_018076469.1">
    <property type="nucleotide sequence ID" value="XM_018219392.1"/>
</dbReference>